<accession>A0AAV7Q3J5</accession>
<evidence type="ECO:0000313" key="3">
    <source>
        <dbReference type="Proteomes" id="UP001066276"/>
    </source>
</evidence>
<dbReference type="Proteomes" id="UP001066276">
    <property type="component" value="Chromosome 6"/>
</dbReference>
<dbReference type="EMBL" id="JANPWB010000010">
    <property type="protein sequence ID" value="KAJ1134956.1"/>
    <property type="molecule type" value="Genomic_DNA"/>
</dbReference>
<proteinExistence type="predicted"/>
<evidence type="ECO:0000313" key="2">
    <source>
        <dbReference type="EMBL" id="KAJ1134956.1"/>
    </source>
</evidence>
<reference evidence="2" key="1">
    <citation type="journal article" date="2022" name="bioRxiv">
        <title>Sequencing and chromosome-scale assembly of the giantPleurodeles waltlgenome.</title>
        <authorList>
            <person name="Brown T."/>
            <person name="Elewa A."/>
            <person name="Iarovenko S."/>
            <person name="Subramanian E."/>
            <person name="Araus A.J."/>
            <person name="Petzold A."/>
            <person name="Susuki M."/>
            <person name="Suzuki K.-i.T."/>
            <person name="Hayashi T."/>
            <person name="Toyoda A."/>
            <person name="Oliveira C."/>
            <person name="Osipova E."/>
            <person name="Leigh N.D."/>
            <person name="Simon A."/>
            <person name="Yun M.H."/>
        </authorList>
    </citation>
    <scope>NUCLEOTIDE SEQUENCE</scope>
    <source>
        <strain evidence="2">20211129_DDA</strain>
        <tissue evidence="2">Liver</tissue>
    </source>
</reference>
<evidence type="ECO:0000256" key="1">
    <source>
        <dbReference type="SAM" id="MobiDB-lite"/>
    </source>
</evidence>
<feature type="compositionally biased region" description="Basic and acidic residues" evidence="1">
    <location>
        <begin position="39"/>
        <end position="48"/>
    </location>
</feature>
<keyword evidence="3" id="KW-1185">Reference proteome</keyword>
<feature type="region of interest" description="Disordered" evidence="1">
    <location>
        <begin position="1"/>
        <end position="79"/>
    </location>
</feature>
<feature type="compositionally biased region" description="Basic and acidic residues" evidence="1">
    <location>
        <begin position="1"/>
        <end position="16"/>
    </location>
</feature>
<dbReference type="AlphaFoldDB" id="A0AAV7Q3J5"/>
<organism evidence="2 3">
    <name type="scientific">Pleurodeles waltl</name>
    <name type="common">Iberian ribbed newt</name>
    <dbReference type="NCBI Taxonomy" id="8319"/>
    <lineage>
        <taxon>Eukaryota</taxon>
        <taxon>Metazoa</taxon>
        <taxon>Chordata</taxon>
        <taxon>Craniata</taxon>
        <taxon>Vertebrata</taxon>
        <taxon>Euteleostomi</taxon>
        <taxon>Amphibia</taxon>
        <taxon>Batrachia</taxon>
        <taxon>Caudata</taxon>
        <taxon>Salamandroidea</taxon>
        <taxon>Salamandridae</taxon>
        <taxon>Pleurodelinae</taxon>
        <taxon>Pleurodeles</taxon>
    </lineage>
</organism>
<protein>
    <submittedName>
        <fullName evidence="2">Uncharacterized protein</fullName>
    </submittedName>
</protein>
<comment type="caution">
    <text evidence="2">The sequence shown here is derived from an EMBL/GenBank/DDBJ whole genome shotgun (WGS) entry which is preliminary data.</text>
</comment>
<name>A0AAV7Q3J5_PLEWA</name>
<sequence length="79" mass="8519">MWDPGKSEASGEKTQDPLRSGAVIKNTRDPRTLGAGTRKVLDLSDGHRRSNGSQEATEFTQGPSMSQEGRGVTRYGISL</sequence>
<gene>
    <name evidence="2" type="ORF">NDU88_001402</name>
</gene>
<feature type="compositionally biased region" description="Polar residues" evidence="1">
    <location>
        <begin position="51"/>
        <end position="67"/>
    </location>
</feature>